<dbReference type="AlphaFoldDB" id="A0A814S9A6"/>
<reference evidence="3" key="1">
    <citation type="submission" date="2021-02" db="EMBL/GenBank/DDBJ databases">
        <authorList>
            <person name="Nowell W R."/>
        </authorList>
    </citation>
    <scope>NUCLEOTIDE SEQUENCE</scope>
</reference>
<feature type="transmembrane region" description="Helical" evidence="2">
    <location>
        <begin position="240"/>
        <end position="262"/>
    </location>
</feature>
<organism evidence="3 4">
    <name type="scientific">Rotaria sordida</name>
    <dbReference type="NCBI Taxonomy" id="392033"/>
    <lineage>
        <taxon>Eukaryota</taxon>
        <taxon>Metazoa</taxon>
        <taxon>Spiralia</taxon>
        <taxon>Gnathifera</taxon>
        <taxon>Rotifera</taxon>
        <taxon>Eurotatoria</taxon>
        <taxon>Bdelloidea</taxon>
        <taxon>Philodinida</taxon>
        <taxon>Philodinidae</taxon>
        <taxon>Rotaria</taxon>
    </lineage>
</organism>
<feature type="region of interest" description="Disordered" evidence="1">
    <location>
        <begin position="1"/>
        <end position="20"/>
    </location>
</feature>
<dbReference type="EMBL" id="CAJNOU010001067">
    <property type="protein sequence ID" value="CAF1145083.1"/>
    <property type="molecule type" value="Genomic_DNA"/>
</dbReference>
<keyword evidence="2" id="KW-0472">Membrane</keyword>
<evidence type="ECO:0000313" key="3">
    <source>
        <dbReference type="EMBL" id="CAF1145083.1"/>
    </source>
</evidence>
<dbReference type="Proteomes" id="UP000663889">
    <property type="component" value="Unassembled WGS sequence"/>
</dbReference>
<proteinExistence type="predicted"/>
<evidence type="ECO:0000256" key="1">
    <source>
        <dbReference type="SAM" id="MobiDB-lite"/>
    </source>
</evidence>
<sequence>MTVTGLTTPESVTSSLSTPSMLSDTLHTITNFMSSSSTSEMEDPTATSVSTMSPSTVPSFTAIPSVTNPSATNYPSSTTLITSLTSIISTGITSTAPPTVLTTNLNETYIYTFQSEYDLFIGTINNSNVTTEVQRMVDTSFNLPNISKNVTKIEIKPKPKVAPTDYNMLVDIWFTSTGNVCDLACIDNAKSTVPTSILLPLRNKTLVSVNSTFQPFRFTNSTTNRRIGGPSPGVPAQLGMGLGISLFGVLLIAEIILFARILG</sequence>
<keyword evidence="2" id="KW-1133">Transmembrane helix</keyword>
<feature type="region of interest" description="Disordered" evidence="1">
    <location>
        <begin position="34"/>
        <end position="56"/>
    </location>
</feature>
<feature type="compositionally biased region" description="Low complexity" evidence="1">
    <location>
        <begin position="44"/>
        <end position="56"/>
    </location>
</feature>
<evidence type="ECO:0000313" key="4">
    <source>
        <dbReference type="Proteomes" id="UP000663889"/>
    </source>
</evidence>
<protein>
    <submittedName>
        <fullName evidence="3">Uncharacterized protein</fullName>
    </submittedName>
</protein>
<accession>A0A814S9A6</accession>
<keyword evidence="2" id="KW-0812">Transmembrane</keyword>
<gene>
    <name evidence="3" type="ORF">SEV965_LOCUS18139</name>
</gene>
<evidence type="ECO:0000256" key="2">
    <source>
        <dbReference type="SAM" id="Phobius"/>
    </source>
</evidence>
<comment type="caution">
    <text evidence="3">The sequence shown here is derived from an EMBL/GenBank/DDBJ whole genome shotgun (WGS) entry which is preliminary data.</text>
</comment>
<name>A0A814S9A6_9BILA</name>